<dbReference type="InterPro" id="IPR001763">
    <property type="entry name" value="Rhodanese-like_dom"/>
</dbReference>
<dbReference type="GO" id="GO:0005634">
    <property type="term" value="C:nucleus"/>
    <property type="evidence" value="ECO:0007669"/>
    <property type="project" value="TreeGrafter"/>
</dbReference>
<keyword evidence="3" id="KW-1185">Reference proteome</keyword>
<feature type="domain" description="Rhodanese" evidence="1">
    <location>
        <begin position="135"/>
        <end position="236"/>
    </location>
</feature>
<proteinExistence type="predicted"/>
<evidence type="ECO:0000313" key="3">
    <source>
        <dbReference type="Proteomes" id="UP000658997"/>
    </source>
</evidence>
<dbReference type="Gene3D" id="3.40.250.10">
    <property type="entry name" value="Rhodanese-like domain"/>
    <property type="match status" value="1"/>
</dbReference>
<evidence type="ECO:0000259" key="1">
    <source>
        <dbReference type="PROSITE" id="PS50206"/>
    </source>
</evidence>
<dbReference type="PANTHER" id="PTHR10828:SF38">
    <property type="entry name" value="ARSENICAL-RESISTANCE PROTEIN 2-RELATED"/>
    <property type="match status" value="1"/>
</dbReference>
<organism evidence="2 3">
    <name type="scientific">Ustilago bromivora</name>
    <dbReference type="NCBI Taxonomy" id="307758"/>
    <lineage>
        <taxon>Eukaryota</taxon>
        <taxon>Fungi</taxon>
        <taxon>Dikarya</taxon>
        <taxon>Basidiomycota</taxon>
        <taxon>Ustilaginomycotina</taxon>
        <taxon>Ustilaginomycetes</taxon>
        <taxon>Ustilaginales</taxon>
        <taxon>Ustilaginaceae</taxon>
        <taxon>Ustilago</taxon>
    </lineage>
</organism>
<dbReference type="EMBL" id="ULHB01000026">
    <property type="protein sequence ID" value="SYW77493.1"/>
    <property type="molecule type" value="Genomic_DNA"/>
</dbReference>
<dbReference type="PROSITE" id="PS50206">
    <property type="entry name" value="RHODANESE_3"/>
    <property type="match status" value="1"/>
</dbReference>
<dbReference type="InterPro" id="IPR036873">
    <property type="entry name" value="Rhodanese-like_dom_sf"/>
</dbReference>
<dbReference type="Proteomes" id="UP000658997">
    <property type="component" value="Unassembled WGS sequence"/>
</dbReference>
<comment type="caution">
    <text evidence="2">The sequence shown here is derived from an EMBL/GenBank/DDBJ whole genome shotgun (WGS) entry which is preliminary data.</text>
</comment>
<accession>A0A8H8TPX8</accession>
<gene>
    <name evidence="2" type="ORF">UBRO2_01873</name>
</gene>
<protein>
    <submittedName>
        <fullName evidence="2">Related to YCH1 - phosphatase</fullName>
    </submittedName>
</protein>
<sequence length="254" mass="28135">MAERGFAVICRTASIRASAFSRQTAFASPSAAFRFVSSTTTSVCEAQQARSQRLIQLRRNFSAPPSPEHTAGIMSFKPLYSYVDGDTLAETVRKHASDPNQKDVAIVDVRGKATNSPHPWHASAELTALFFLSNIDCSTDDDFVGGNIVTAKNHPSSRLDDEIEDLVYGPLKDYKQVIFHCHLSQARGPKAAGKYAQARQAALDSGKLKEGESEARPKQEVLVLRGGFKEFQDKYKKDPEVIEKYDASAWEYRD</sequence>
<dbReference type="PANTHER" id="PTHR10828">
    <property type="entry name" value="M-PHASE INDUCER PHOSPHATASE DUAL SPECIFICITY PHOSPHATASE CDC25"/>
    <property type="match status" value="1"/>
</dbReference>
<dbReference type="GO" id="GO:0004725">
    <property type="term" value="F:protein tyrosine phosphatase activity"/>
    <property type="evidence" value="ECO:0007669"/>
    <property type="project" value="TreeGrafter"/>
</dbReference>
<dbReference type="GO" id="GO:0005737">
    <property type="term" value="C:cytoplasm"/>
    <property type="evidence" value="ECO:0007669"/>
    <property type="project" value="TreeGrafter"/>
</dbReference>
<name>A0A8H8TPX8_9BASI</name>
<evidence type="ECO:0000313" key="2">
    <source>
        <dbReference type="EMBL" id="SYW77493.1"/>
    </source>
</evidence>
<dbReference type="AlphaFoldDB" id="A0A8H8TPX8"/>
<dbReference type="SMART" id="SM00450">
    <property type="entry name" value="RHOD"/>
    <property type="match status" value="1"/>
</dbReference>
<dbReference type="SUPFAM" id="SSF52821">
    <property type="entry name" value="Rhodanese/Cell cycle control phosphatase"/>
    <property type="match status" value="1"/>
</dbReference>
<reference evidence="2" key="1">
    <citation type="submission" date="2018-08" db="EMBL/GenBank/DDBJ databases">
        <authorList>
            <person name="Guldener U."/>
        </authorList>
    </citation>
    <scope>NUCLEOTIDE SEQUENCE</scope>
    <source>
        <strain evidence="2">UB2</strain>
    </source>
</reference>